<dbReference type="Proteomes" id="UP000676386">
    <property type="component" value="Unassembled WGS sequence"/>
</dbReference>
<proteinExistence type="predicted"/>
<protein>
    <submittedName>
        <fullName evidence="1">Uncharacterized protein</fullName>
    </submittedName>
</protein>
<dbReference type="EMBL" id="JAGTXB010000003">
    <property type="protein sequence ID" value="MBS0027188.1"/>
    <property type="molecule type" value="Genomic_DNA"/>
</dbReference>
<evidence type="ECO:0000313" key="1">
    <source>
        <dbReference type="EMBL" id="MBS0027188.1"/>
    </source>
</evidence>
<keyword evidence="2" id="KW-1185">Reference proteome</keyword>
<name>A0ABS5IW41_9BACT</name>
<dbReference type="RefSeq" id="WP_211972294.1">
    <property type="nucleotide sequence ID" value="NZ_CBFHAM010000020.1"/>
</dbReference>
<organism evidence="1 2">
    <name type="scientific">Chitinophaga hostae</name>
    <dbReference type="NCBI Taxonomy" id="2831022"/>
    <lineage>
        <taxon>Bacteria</taxon>
        <taxon>Pseudomonadati</taxon>
        <taxon>Bacteroidota</taxon>
        <taxon>Chitinophagia</taxon>
        <taxon>Chitinophagales</taxon>
        <taxon>Chitinophagaceae</taxon>
        <taxon>Chitinophaga</taxon>
    </lineage>
</organism>
<sequence length="146" mass="16958">MASSFIDFKSKGFWIKDNILNLTLGFLYSKMLECDLPPWAIDFRNLIKENAAGHFYGFVDLQLDDFLTSDERRLFFIILLDKTTQDLNKAGPGLHSTELYKRVNDCLDLKGIIIEVDRLTKVIYYLNKLVKGEILTTESDPIDYFF</sequence>
<reference evidence="1 2" key="1">
    <citation type="submission" date="2021-04" db="EMBL/GenBank/DDBJ databases">
        <title>Chitinophaga sp. nov., isolated from the rhizosphere soil.</title>
        <authorList>
            <person name="He S."/>
        </authorList>
    </citation>
    <scope>NUCLEOTIDE SEQUENCE [LARGE SCALE GENOMIC DNA]</scope>
    <source>
        <strain evidence="1 2">2R12</strain>
    </source>
</reference>
<evidence type="ECO:0000313" key="2">
    <source>
        <dbReference type="Proteomes" id="UP000676386"/>
    </source>
</evidence>
<gene>
    <name evidence="1" type="ORF">KE626_07700</name>
</gene>
<accession>A0ABS5IW41</accession>
<comment type="caution">
    <text evidence="1">The sequence shown here is derived from an EMBL/GenBank/DDBJ whole genome shotgun (WGS) entry which is preliminary data.</text>
</comment>